<keyword evidence="7" id="KW-0539">Nucleus</keyword>
<reference evidence="11" key="1">
    <citation type="submission" date="2025-08" db="UniProtKB">
        <authorList>
            <consortium name="RefSeq"/>
        </authorList>
    </citation>
    <scope>IDENTIFICATION</scope>
</reference>
<protein>
    <submittedName>
        <fullName evidence="11">Uncharacterized protein LOC136085260</fullName>
    </submittedName>
</protein>
<comment type="subcellular location">
    <subcellularLocation>
        <location evidence="1">Nucleus</location>
    </subcellularLocation>
</comment>
<feature type="domain" description="BED-type" evidence="9">
    <location>
        <begin position="1"/>
        <end position="61"/>
    </location>
</feature>
<evidence type="ECO:0000256" key="2">
    <source>
        <dbReference type="ARBA" id="ARBA00022723"/>
    </source>
</evidence>
<keyword evidence="2" id="KW-0479">Metal-binding</keyword>
<sequence>MSLWNYFTKLDREEDNISGSGRKSGFAECNKCKKVIKLSQGSTSGVKAHLKSCNPLSFYQMQKVDNENKEKKFQEKRNAQAEADKSSTIRRYFGPINKNKRLDNLPHDASSSHQTKMDDFTETIKWPSQSAQQLEFDIILTLSLVLSNLPFHVIETAGIKKLLNYLCPQANLKSPTTLSKFKLPMIYRNLRRDVKMQIERDIPHCEMAAFTTDGWTA</sequence>
<dbReference type="SUPFAM" id="SSF57667">
    <property type="entry name" value="beta-beta-alpha zinc fingers"/>
    <property type="match status" value="1"/>
</dbReference>
<evidence type="ECO:0000256" key="4">
    <source>
        <dbReference type="ARBA" id="ARBA00022833"/>
    </source>
</evidence>
<evidence type="ECO:0000256" key="3">
    <source>
        <dbReference type="ARBA" id="ARBA00022771"/>
    </source>
</evidence>
<accession>A0ABM4CLG3</accession>
<keyword evidence="10" id="KW-1185">Reference proteome</keyword>
<dbReference type="InterPro" id="IPR036236">
    <property type="entry name" value="Znf_C2H2_sf"/>
</dbReference>
<dbReference type="Pfam" id="PF02892">
    <property type="entry name" value="zf-BED"/>
    <property type="match status" value="1"/>
</dbReference>
<name>A0ABM4CLG3_HYDVU</name>
<dbReference type="InterPro" id="IPR052035">
    <property type="entry name" value="ZnF_BED_domain_contain"/>
</dbReference>
<evidence type="ECO:0000256" key="7">
    <source>
        <dbReference type="ARBA" id="ARBA00023242"/>
    </source>
</evidence>
<evidence type="ECO:0000256" key="8">
    <source>
        <dbReference type="PROSITE-ProRule" id="PRU00027"/>
    </source>
</evidence>
<dbReference type="GeneID" id="136085260"/>
<dbReference type="RefSeq" id="XP_065662621.1">
    <property type="nucleotide sequence ID" value="XM_065806549.1"/>
</dbReference>
<evidence type="ECO:0000256" key="5">
    <source>
        <dbReference type="ARBA" id="ARBA00023015"/>
    </source>
</evidence>
<keyword evidence="3 8" id="KW-0863">Zinc-finger</keyword>
<organism evidence="10 11">
    <name type="scientific">Hydra vulgaris</name>
    <name type="common">Hydra</name>
    <name type="synonym">Hydra attenuata</name>
    <dbReference type="NCBI Taxonomy" id="6087"/>
    <lineage>
        <taxon>Eukaryota</taxon>
        <taxon>Metazoa</taxon>
        <taxon>Cnidaria</taxon>
        <taxon>Hydrozoa</taxon>
        <taxon>Hydroidolina</taxon>
        <taxon>Anthoathecata</taxon>
        <taxon>Aplanulata</taxon>
        <taxon>Hydridae</taxon>
        <taxon>Hydra</taxon>
    </lineage>
</organism>
<dbReference type="Proteomes" id="UP001652625">
    <property type="component" value="Chromosome 09"/>
</dbReference>
<dbReference type="PANTHER" id="PTHR46481:SF10">
    <property type="entry name" value="ZINC FINGER BED DOMAIN-CONTAINING PROTEIN 39"/>
    <property type="match status" value="1"/>
</dbReference>
<dbReference type="PROSITE" id="PS50808">
    <property type="entry name" value="ZF_BED"/>
    <property type="match status" value="1"/>
</dbReference>
<keyword evidence="4" id="KW-0862">Zinc</keyword>
<gene>
    <name evidence="11" type="primary">LOC136085260</name>
</gene>
<proteinExistence type="predicted"/>
<keyword evidence="5" id="KW-0805">Transcription regulation</keyword>
<dbReference type="InterPro" id="IPR003656">
    <property type="entry name" value="Znf_BED"/>
</dbReference>
<evidence type="ECO:0000256" key="1">
    <source>
        <dbReference type="ARBA" id="ARBA00004123"/>
    </source>
</evidence>
<keyword evidence="6" id="KW-0804">Transcription</keyword>
<evidence type="ECO:0000313" key="10">
    <source>
        <dbReference type="Proteomes" id="UP001652625"/>
    </source>
</evidence>
<evidence type="ECO:0000313" key="11">
    <source>
        <dbReference type="RefSeq" id="XP_065662621.1"/>
    </source>
</evidence>
<evidence type="ECO:0000256" key="6">
    <source>
        <dbReference type="ARBA" id="ARBA00023163"/>
    </source>
</evidence>
<dbReference type="PANTHER" id="PTHR46481">
    <property type="entry name" value="ZINC FINGER BED DOMAIN-CONTAINING PROTEIN 4"/>
    <property type="match status" value="1"/>
</dbReference>
<evidence type="ECO:0000259" key="9">
    <source>
        <dbReference type="PROSITE" id="PS50808"/>
    </source>
</evidence>